<organism evidence="2 3">
    <name type="scientific">Wocania arenilitoris</name>
    <dbReference type="NCBI Taxonomy" id="2044858"/>
    <lineage>
        <taxon>Bacteria</taxon>
        <taxon>Pseudomonadati</taxon>
        <taxon>Bacteroidota</taxon>
        <taxon>Flavobacteriia</taxon>
        <taxon>Flavobacteriales</taxon>
        <taxon>Flavobacteriaceae</taxon>
        <taxon>Wocania</taxon>
    </lineage>
</organism>
<name>A0AAE3ELJ2_9FLAO</name>
<keyword evidence="3" id="KW-1185">Reference proteome</keyword>
<accession>A0AAE3ELJ2</accession>
<sequence>MKPVFFLFLFLWTSAFSQEIVETSFVKKSKMDAERIVSIDVFGSVFYLNNNVFYKKNSIDKISYNNLQLGDLETVDVFNPLKINLFYKNFNTVVILDNRLAEIFKIDFNNLATYKNVTHVSTGHDNTLWLFNQDTQQLELYDYRTNTNRVYTLPIQEPVLDLKSNYNTCWLLTKTHLFVYNYFGSLLKKMKHDGFTSMSEGNNHLILKKDNYLYYLKHNTENPILVSTPKLLINQFLLTNGSLYIYDNEFLHEYQLIKD</sequence>
<evidence type="ECO:0000313" key="3">
    <source>
        <dbReference type="Proteomes" id="UP001199795"/>
    </source>
</evidence>
<feature type="chain" id="PRO_5041982155" evidence="1">
    <location>
        <begin position="18"/>
        <end position="259"/>
    </location>
</feature>
<feature type="signal peptide" evidence="1">
    <location>
        <begin position="1"/>
        <end position="17"/>
    </location>
</feature>
<proteinExistence type="predicted"/>
<reference evidence="2" key="1">
    <citation type="submission" date="2022-01" db="EMBL/GenBank/DDBJ databases">
        <title>Draft genome sequence of Sabulilitoribacter arenilitoris KCTC 52401.</title>
        <authorList>
            <person name="Oh J.-S."/>
        </authorList>
    </citation>
    <scope>NUCLEOTIDE SEQUENCE</scope>
    <source>
        <strain evidence="2">HMF6543</strain>
    </source>
</reference>
<evidence type="ECO:0000313" key="2">
    <source>
        <dbReference type="EMBL" id="MCF7567568.1"/>
    </source>
</evidence>
<dbReference type="RefSeq" id="WP_237238917.1">
    <property type="nucleotide sequence ID" value="NZ_JAKKDU010000004.1"/>
</dbReference>
<dbReference type="Proteomes" id="UP001199795">
    <property type="component" value="Unassembled WGS sequence"/>
</dbReference>
<dbReference type="EMBL" id="JAKKDU010000004">
    <property type="protein sequence ID" value="MCF7567568.1"/>
    <property type="molecule type" value="Genomic_DNA"/>
</dbReference>
<evidence type="ECO:0000256" key="1">
    <source>
        <dbReference type="SAM" id="SignalP"/>
    </source>
</evidence>
<protein>
    <submittedName>
        <fullName evidence="2">Uncharacterized protein</fullName>
    </submittedName>
</protein>
<dbReference type="AlphaFoldDB" id="A0AAE3ELJ2"/>
<comment type="caution">
    <text evidence="2">The sequence shown here is derived from an EMBL/GenBank/DDBJ whole genome shotgun (WGS) entry which is preliminary data.</text>
</comment>
<gene>
    <name evidence="2" type="ORF">L3X37_04205</name>
</gene>
<keyword evidence="1" id="KW-0732">Signal</keyword>